<dbReference type="GO" id="GO:0006310">
    <property type="term" value="P:DNA recombination"/>
    <property type="evidence" value="ECO:0007669"/>
    <property type="project" value="UniProtKB-KW"/>
</dbReference>
<keyword evidence="2" id="KW-0229">DNA integration</keyword>
<evidence type="ECO:0000256" key="2">
    <source>
        <dbReference type="ARBA" id="ARBA00022908"/>
    </source>
</evidence>
<evidence type="ECO:0000256" key="1">
    <source>
        <dbReference type="ARBA" id="ARBA00008857"/>
    </source>
</evidence>
<dbReference type="InterPro" id="IPR004107">
    <property type="entry name" value="Integrase_SAM-like_N"/>
</dbReference>
<dbReference type="RefSeq" id="WP_227153352.1">
    <property type="nucleotide sequence ID" value="NZ_JAJCGD010000048.1"/>
</dbReference>
<dbReference type="GO" id="GO:0015074">
    <property type="term" value="P:DNA integration"/>
    <property type="evidence" value="ECO:0007669"/>
    <property type="project" value="InterPro"/>
</dbReference>
<dbReference type="AlphaFoldDB" id="A0AAW4U7V7"/>
<accession>A0AAW4U7V7</accession>
<dbReference type="EMBL" id="JAJCGD010000048">
    <property type="protein sequence ID" value="MCB6829323.1"/>
    <property type="molecule type" value="Genomic_DNA"/>
</dbReference>
<comment type="caution">
    <text evidence="6">The sequence shown here is derived from an EMBL/GenBank/DDBJ whole genome shotgun (WGS) entry which is preliminary data.</text>
</comment>
<dbReference type="Gene3D" id="1.10.443.10">
    <property type="entry name" value="Intergrase catalytic core"/>
    <property type="match status" value="1"/>
</dbReference>
<dbReference type="CDD" id="cd01189">
    <property type="entry name" value="INT_ICEBs1_C_like"/>
    <property type="match status" value="1"/>
</dbReference>
<keyword evidence="4" id="KW-0233">DNA recombination</keyword>
<dbReference type="InterPro" id="IPR010998">
    <property type="entry name" value="Integrase_recombinase_N"/>
</dbReference>
<reference evidence="6" key="1">
    <citation type="submission" date="2021-10" db="EMBL/GenBank/DDBJ databases">
        <title>Collection of gut derived symbiotic bacterial strains cultured from healthy donors.</title>
        <authorList>
            <person name="Lin H."/>
            <person name="Littmann E."/>
            <person name="Claire K."/>
            <person name="Pamer E."/>
        </authorList>
    </citation>
    <scope>NUCLEOTIDE SEQUENCE</scope>
    <source>
        <strain evidence="6">MSK.7.16</strain>
    </source>
</reference>
<dbReference type="InterPro" id="IPR050090">
    <property type="entry name" value="Tyrosine_recombinase_XerCD"/>
</dbReference>
<dbReference type="Gene3D" id="1.10.150.130">
    <property type="match status" value="1"/>
</dbReference>
<feature type="domain" description="Tyr recombinase" evidence="5">
    <location>
        <begin position="122"/>
        <end position="320"/>
    </location>
</feature>
<dbReference type="InterPro" id="IPR013762">
    <property type="entry name" value="Integrase-like_cat_sf"/>
</dbReference>
<dbReference type="PANTHER" id="PTHR30349:SF64">
    <property type="entry name" value="PROPHAGE INTEGRASE INTD-RELATED"/>
    <property type="match status" value="1"/>
</dbReference>
<dbReference type="Pfam" id="PF14659">
    <property type="entry name" value="Phage_int_SAM_3"/>
    <property type="match status" value="1"/>
</dbReference>
<dbReference type="InterPro" id="IPR002104">
    <property type="entry name" value="Integrase_catalytic"/>
</dbReference>
<gene>
    <name evidence="6" type="ORF">LIY65_11550</name>
</gene>
<evidence type="ECO:0000256" key="4">
    <source>
        <dbReference type="ARBA" id="ARBA00023172"/>
    </source>
</evidence>
<organism evidence="6 7">
    <name type="scientific">Megamonas funiformis</name>
    <dbReference type="NCBI Taxonomy" id="437897"/>
    <lineage>
        <taxon>Bacteria</taxon>
        <taxon>Bacillati</taxon>
        <taxon>Bacillota</taxon>
        <taxon>Negativicutes</taxon>
        <taxon>Selenomonadales</taxon>
        <taxon>Selenomonadaceae</taxon>
        <taxon>Megamonas</taxon>
    </lineage>
</organism>
<dbReference type="GO" id="GO:0003677">
    <property type="term" value="F:DNA binding"/>
    <property type="evidence" value="ECO:0007669"/>
    <property type="project" value="UniProtKB-KW"/>
</dbReference>
<evidence type="ECO:0000259" key="5">
    <source>
        <dbReference type="PROSITE" id="PS51898"/>
    </source>
</evidence>
<proteinExistence type="inferred from homology"/>
<dbReference type="SUPFAM" id="SSF56349">
    <property type="entry name" value="DNA breaking-rejoining enzymes"/>
    <property type="match status" value="1"/>
</dbReference>
<name>A0AAW4U7V7_9FIRM</name>
<evidence type="ECO:0000256" key="3">
    <source>
        <dbReference type="ARBA" id="ARBA00023125"/>
    </source>
</evidence>
<evidence type="ECO:0000313" key="7">
    <source>
        <dbReference type="Proteomes" id="UP001198190"/>
    </source>
</evidence>
<evidence type="ECO:0000313" key="6">
    <source>
        <dbReference type="EMBL" id="MCB6829323.1"/>
    </source>
</evidence>
<dbReference type="InterPro" id="IPR011010">
    <property type="entry name" value="DNA_brk_join_enz"/>
</dbReference>
<protein>
    <submittedName>
        <fullName evidence="6">Site-specific integrase</fullName>
    </submittedName>
</protein>
<dbReference type="PROSITE" id="PS51898">
    <property type="entry name" value="TYR_RECOMBINASE"/>
    <property type="match status" value="1"/>
</dbReference>
<comment type="similarity">
    <text evidence="1">Belongs to the 'phage' integrase family.</text>
</comment>
<dbReference type="Pfam" id="PF00589">
    <property type="entry name" value="Phage_integrase"/>
    <property type="match status" value="1"/>
</dbReference>
<dbReference type="PANTHER" id="PTHR30349">
    <property type="entry name" value="PHAGE INTEGRASE-RELATED"/>
    <property type="match status" value="1"/>
</dbReference>
<sequence>MKNKNITFGTYMLDWYMIYKYPKHAITTRNVCLTYINVHIRPSNIGKKYIRNITTMDIQKFFAYLLTDGNKSILKTNDKGLSNWTVNKIRALIISCFNQAIREGIVKENVASYTENIKIINPPKRVFSKEQQQIFLKDAQNYRYYLAYILLFFTGARRSEILGLSWDSINFNNNTIFISQVLVVVNNKPILKAIPKNRTSIRVIPIPKEIMLALKKLKHEQDIYFEKHIYINKYNLVFCTTKGDMYNPNNLLQNMKKRLKKLGLPTDLHIHSTRHTFATNLIHNKVAIIDIQKLGGWSSPDVLLNIYSHTVQESQIQAINLLYKNFSDEL</sequence>
<keyword evidence="3" id="KW-0238">DNA-binding</keyword>
<dbReference type="Proteomes" id="UP001198190">
    <property type="component" value="Unassembled WGS sequence"/>
</dbReference>